<evidence type="ECO:0000313" key="3">
    <source>
        <dbReference type="Proteomes" id="UP001153269"/>
    </source>
</evidence>
<evidence type="ECO:0000256" key="1">
    <source>
        <dbReference type="SAM" id="MobiDB-lite"/>
    </source>
</evidence>
<feature type="region of interest" description="Disordered" evidence="1">
    <location>
        <begin position="15"/>
        <end position="102"/>
    </location>
</feature>
<comment type="caution">
    <text evidence="2">The sequence shown here is derived from an EMBL/GenBank/DDBJ whole genome shotgun (WGS) entry which is preliminary data.</text>
</comment>
<name>A0A9N7YED0_PLEPL</name>
<keyword evidence="3" id="KW-1185">Reference proteome</keyword>
<reference evidence="2" key="1">
    <citation type="submission" date="2020-03" db="EMBL/GenBank/DDBJ databases">
        <authorList>
            <person name="Weist P."/>
        </authorList>
    </citation>
    <scope>NUCLEOTIDE SEQUENCE</scope>
</reference>
<protein>
    <submittedName>
        <fullName evidence="2">Uncharacterized protein</fullName>
    </submittedName>
</protein>
<dbReference type="EMBL" id="CADEAL010000591">
    <property type="protein sequence ID" value="CAB1422551.1"/>
    <property type="molecule type" value="Genomic_DNA"/>
</dbReference>
<gene>
    <name evidence="2" type="ORF">PLEPLA_LOCUS10467</name>
</gene>
<feature type="compositionally biased region" description="Basic and acidic residues" evidence="1">
    <location>
        <begin position="61"/>
        <end position="74"/>
    </location>
</feature>
<accession>A0A9N7YED0</accession>
<dbReference type="AlphaFoldDB" id="A0A9N7YED0"/>
<proteinExistence type="predicted"/>
<dbReference type="Proteomes" id="UP001153269">
    <property type="component" value="Unassembled WGS sequence"/>
</dbReference>
<organism evidence="2 3">
    <name type="scientific">Pleuronectes platessa</name>
    <name type="common">European plaice</name>
    <dbReference type="NCBI Taxonomy" id="8262"/>
    <lineage>
        <taxon>Eukaryota</taxon>
        <taxon>Metazoa</taxon>
        <taxon>Chordata</taxon>
        <taxon>Craniata</taxon>
        <taxon>Vertebrata</taxon>
        <taxon>Euteleostomi</taxon>
        <taxon>Actinopterygii</taxon>
        <taxon>Neopterygii</taxon>
        <taxon>Teleostei</taxon>
        <taxon>Neoteleostei</taxon>
        <taxon>Acanthomorphata</taxon>
        <taxon>Carangaria</taxon>
        <taxon>Pleuronectiformes</taxon>
        <taxon>Pleuronectoidei</taxon>
        <taxon>Pleuronectidae</taxon>
        <taxon>Pleuronectes</taxon>
    </lineage>
</organism>
<evidence type="ECO:0000313" key="2">
    <source>
        <dbReference type="EMBL" id="CAB1422551.1"/>
    </source>
</evidence>
<sequence length="176" mass="19901">METVLQNSHMCFSLFSQPRGPRSTFPAPSLHSEGSRALTGTRRVQSVQLVRPRTGGLGKLRKPEPRLQRNDKGTSPRLANHGAGKSPSGLSPVRLREQGQSWRRPGDIEMVERRMQVKAWILTRLRLSASSSYPSQPARVSLFPDKPYQMLLMDAQRQKAELVLMLSSSWFRKIHS</sequence>